<dbReference type="InterPro" id="IPR025724">
    <property type="entry name" value="GAG-pre-integrase_dom"/>
</dbReference>
<sequence length="50" mass="5582">TWHQRLGHLNKSDINKLQGMAFGIVVGQPSPPNRFLCTGCLVGKDYRQIS</sequence>
<reference evidence="2 3" key="1">
    <citation type="journal article" date="2018" name="Nat. Ecol. Evol.">
        <title>Pezizomycetes genomes reveal the molecular basis of ectomycorrhizal truffle lifestyle.</title>
        <authorList>
            <person name="Murat C."/>
            <person name="Payen T."/>
            <person name="Noel B."/>
            <person name="Kuo A."/>
            <person name="Morin E."/>
            <person name="Chen J."/>
            <person name="Kohler A."/>
            <person name="Krizsan K."/>
            <person name="Balestrini R."/>
            <person name="Da Silva C."/>
            <person name="Montanini B."/>
            <person name="Hainaut M."/>
            <person name="Levati E."/>
            <person name="Barry K.W."/>
            <person name="Belfiori B."/>
            <person name="Cichocki N."/>
            <person name="Clum A."/>
            <person name="Dockter R.B."/>
            <person name="Fauchery L."/>
            <person name="Guy J."/>
            <person name="Iotti M."/>
            <person name="Le Tacon F."/>
            <person name="Lindquist E.A."/>
            <person name="Lipzen A."/>
            <person name="Malagnac F."/>
            <person name="Mello A."/>
            <person name="Molinier V."/>
            <person name="Miyauchi S."/>
            <person name="Poulain J."/>
            <person name="Riccioni C."/>
            <person name="Rubini A."/>
            <person name="Sitrit Y."/>
            <person name="Splivallo R."/>
            <person name="Traeger S."/>
            <person name="Wang M."/>
            <person name="Zifcakova L."/>
            <person name="Wipf D."/>
            <person name="Zambonelli A."/>
            <person name="Paolocci F."/>
            <person name="Nowrousian M."/>
            <person name="Ottonello S."/>
            <person name="Baldrian P."/>
            <person name="Spatafora J.W."/>
            <person name="Henrissat B."/>
            <person name="Nagy L.G."/>
            <person name="Aury J.M."/>
            <person name="Wincker P."/>
            <person name="Grigoriev I.V."/>
            <person name="Bonfante P."/>
            <person name="Martin F.M."/>
        </authorList>
    </citation>
    <scope>NUCLEOTIDE SEQUENCE [LARGE SCALE GENOMIC DNA]</scope>
    <source>
        <strain evidence="2 3">ATCC MYA-4762</strain>
    </source>
</reference>
<feature type="domain" description="GAG-pre-integrase" evidence="1">
    <location>
        <begin position="2"/>
        <end position="44"/>
    </location>
</feature>
<dbReference type="Pfam" id="PF13976">
    <property type="entry name" value="gag_pre-integrs"/>
    <property type="match status" value="1"/>
</dbReference>
<keyword evidence="3" id="KW-1185">Reference proteome</keyword>
<protein>
    <recommendedName>
        <fullName evidence="1">GAG-pre-integrase domain-containing protein</fullName>
    </recommendedName>
</protein>
<gene>
    <name evidence="2" type="ORF">L211DRAFT_778544</name>
</gene>
<accession>A0A3N4LY38</accession>
<dbReference type="EMBL" id="ML121530">
    <property type="protein sequence ID" value="RPB27814.1"/>
    <property type="molecule type" value="Genomic_DNA"/>
</dbReference>
<proteinExistence type="predicted"/>
<evidence type="ECO:0000313" key="2">
    <source>
        <dbReference type="EMBL" id="RPB27814.1"/>
    </source>
</evidence>
<organism evidence="2 3">
    <name type="scientific">Terfezia boudieri ATCC MYA-4762</name>
    <dbReference type="NCBI Taxonomy" id="1051890"/>
    <lineage>
        <taxon>Eukaryota</taxon>
        <taxon>Fungi</taxon>
        <taxon>Dikarya</taxon>
        <taxon>Ascomycota</taxon>
        <taxon>Pezizomycotina</taxon>
        <taxon>Pezizomycetes</taxon>
        <taxon>Pezizales</taxon>
        <taxon>Pezizaceae</taxon>
        <taxon>Terfezia</taxon>
    </lineage>
</organism>
<name>A0A3N4LY38_9PEZI</name>
<dbReference type="Proteomes" id="UP000267821">
    <property type="component" value="Unassembled WGS sequence"/>
</dbReference>
<dbReference type="AlphaFoldDB" id="A0A3N4LY38"/>
<evidence type="ECO:0000259" key="1">
    <source>
        <dbReference type="Pfam" id="PF13976"/>
    </source>
</evidence>
<feature type="non-terminal residue" evidence="2">
    <location>
        <position position="1"/>
    </location>
</feature>
<dbReference type="InParanoid" id="A0A3N4LY38"/>
<evidence type="ECO:0000313" key="3">
    <source>
        <dbReference type="Proteomes" id="UP000267821"/>
    </source>
</evidence>
<dbReference type="OrthoDB" id="413361at2759"/>